<sequence length="157" mass="18002">MQAWENRLMQDEQLLEWIWEATAKQIESLEHRDKFLRSFTAVCAQKGSPAVWDFLEVFDSDPPEYLSFQEDAPSTFRVQAEMNYGLSVWNEGEQLGKVTATVQGTYTFKLADPVSGLPVDITGSAGLSSLPYEIKVLEIEELHNVEDYYDDYTMLNF</sequence>
<protein>
    <submittedName>
        <fullName evidence="1">Uncharacterized protein</fullName>
    </submittedName>
</protein>
<dbReference type="EMBL" id="BMKR01000035">
    <property type="protein sequence ID" value="GGG03115.1"/>
    <property type="molecule type" value="Genomic_DNA"/>
</dbReference>
<accession>A0A917FU53</accession>
<evidence type="ECO:0000313" key="1">
    <source>
        <dbReference type="EMBL" id="GGG03115.1"/>
    </source>
</evidence>
<organism evidence="1 2">
    <name type="scientific">Paenibacillus albidus</name>
    <dbReference type="NCBI Taxonomy" id="2041023"/>
    <lineage>
        <taxon>Bacteria</taxon>
        <taxon>Bacillati</taxon>
        <taxon>Bacillota</taxon>
        <taxon>Bacilli</taxon>
        <taxon>Bacillales</taxon>
        <taxon>Paenibacillaceae</taxon>
        <taxon>Paenibacillus</taxon>
    </lineage>
</organism>
<dbReference type="Proteomes" id="UP000637643">
    <property type="component" value="Unassembled WGS sequence"/>
</dbReference>
<proteinExistence type="predicted"/>
<dbReference type="AlphaFoldDB" id="A0A917FU53"/>
<gene>
    <name evidence="1" type="ORF">GCM10010912_54820</name>
</gene>
<name>A0A917FU53_9BACL</name>
<reference evidence="1" key="2">
    <citation type="submission" date="2020-09" db="EMBL/GenBank/DDBJ databases">
        <authorList>
            <person name="Sun Q."/>
            <person name="Zhou Y."/>
        </authorList>
    </citation>
    <scope>NUCLEOTIDE SEQUENCE</scope>
    <source>
        <strain evidence="1">CGMCC 1.16134</strain>
    </source>
</reference>
<comment type="caution">
    <text evidence="1">The sequence shown here is derived from an EMBL/GenBank/DDBJ whole genome shotgun (WGS) entry which is preliminary data.</text>
</comment>
<reference evidence="1" key="1">
    <citation type="journal article" date="2014" name="Int. J. Syst. Evol. Microbiol.">
        <title>Complete genome sequence of Corynebacterium casei LMG S-19264T (=DSM 44701T), isolated from a smear-ripened cheese.</title>
        <authorList>
            <consortium name="US DOE Joint Genome Institute (JGI-PGF)"/>
            <person name="Walter F."/>
            <person name="Albersmeier A."/>
            <person name="Kalinowski J."/>
            <person name="Ruckert C."/>
        </authorList>
    </citation>
    <scope>NUCLEOTIDE SEQUENCE</scope>
    <source>
        <strain evidence="1">CGMCC 1.16134</strain>
    </source>
</reference>
<keyword evidence="2" id="KW-1185">Reference proteome</keyword>
<evidence type="ECO:0000313" key="2">
    <source>
        <dbReference type="Proteomes" id="UP000637643"/>
    </source>
</evidence>
<dbReference type="RefSeq" id="WP_189030545.1">
    <property type="nucleotide sequence ID" value="NZ_BMKR01000035.1"/>
</dbReference>